<evidence type="ECO:0000256" key="1">
    <source>
        <dbReference type="SAM" id="SignalP"/>
    </source>
</evidence>
<feature type="chain" id="PRO_5041672906" evidence="1">
    <location>
        <begin position="21"/>
        <end position="287"/>
    </location>
</feature>
<dbReference type="CDD" id="cd00229">
    <property type="entry name" value="SGNH_hydrolase"/>
    <property type="match status" value="1"/>
</dbReference>
<feature type="signal peptide" evidence="1">
    <location>
        <begin position="1"/>
        <end position="20"/>
    </location>
</feature>
<accession>A0AA97L5Y7</accession>
<name>A0AA97L5Y7_EUBMA</name>
<keyword evidence="2" id="KW-1185">Reference proteome</keyword>
<sequence>MLTFLSFYWIHLWLPGCVTAPQGDIWQSKGAIWIFCQKEGAAGSSMAGGSGGRETAVTESQEPVVDLERDWQDDPPPVAVAVDPVDVPGVFRRGRQRILICGHSYIFWAAHQARRTPVGSQLGLSERAEIEWRGRRGLRWSGLLPVLFGMGSGDPPHILVVHLGANDLGLLQGKALTSQALSDMRLIVSRWPGVLIMWSAMIPRRVWREAENRTAIERARMKANRAIQKGLGEGLGVYLPHPRIRAKFPNLYRGDGVHLSQAGNVIFLNDLRQGLELALGYQWGARA</sequence>
<evidence type="ECO:0000313" key="3">
    <source>
        <dbReference type="RefSeq" id="XP_054843046.1"/>
    </source>
</evidence>
<protein>
    <submittedName>
        <fullName evidence="3">Uncharacterized protein LOC129334764 isoform X2</fullName>
    </submittedName>
</protein>
<reference evidence="3" key="1">
    <citation type="submission" date="2025-08" db="UniProtKB">
        <authorList>
            <consortium name="RefSeq"/>
        </authorList>
    </citation>
    <scope>IDENTIFICATION</scope>
    <source>
        <tissue evidence="3">Blood</tissue>
    </source>
</reference>
<gene>
    <name evidence="3" type="primary">LOC129334764</name>
</gene>
<dbReference type="RefSeq" id="XP_054843046.1">
    <property type="nucleotide sequence ID" value="XM_054987071.1"/>
</dbReference>
<proteinExistence type="predicted"/>
<dbReference type="Gene3D" id="3.40.50.1110">
    <property type="entry name" value="SGNH hydrolase"/>
    <property type="match status" value="1"/>
</dbReference>
<dbReference type="Proteomes" id="UP001190640">
    <property type="component" value="Chromosome 8"/>
</dbReference>
<evidence type="ECO:0000313" key="2">
    <source>
        <dbReference type="Proteomes" id="UP001190640"/>
    </source>
</evidence>
<dbReference type="GeneID" id="129334764"/>
<organism evidence="2 3">
    <name type="scientific">Eublepharis macularius</name>
    <name type="common">Leopard gecko</name>
    <name type="synonym">Cyrtodactylus macularius</name>
    <dbReference type="NCBI Taxonomy" id="481883"/>
    <lineage>
        <taxon>Eukaryota</taxon>
        <taxon>Metazoa</taxon>
        <taxon>Chordata</taxon>
        <taxon>Craniata</taxon>
        <taxon>Vertebrata</taxon>
        <taxon>Euteleostomi</taxon>
        <taxon>Lepidosauria</taxon>
        <taxon>Squamata</taxon>
        <taxon>Bifurcata</taxon>
        <taxon>Gekkota</taxon>
        <taxon>Eublepharidae</taxon>
        <taxon>Eublepharinae</taxon>
        <taxon>Eublepharis</taxon>
    </lineage>
</organism>
<keyword evidence="1" id="KW-0732">Signal</keyword>
<dbReference type="AlphaFoldDB" id="A0AA97L5Y7"/>
<dbReference type="SUPFAM" id="SSF52266">
    <property type="entry name" value="SGNH hydrolase"/>
    <property type="match status" value="1"/>
</dbReference>
<dbReference type="InterPro" id="IPR036514">
    <property type="entry name" value="SGNH_hydro_sf"/>
</dbReference>